<keyword evidence="2" id="KW-1185">Reference proteome</keyword>
<dbReference type="EMBL" id="JBGFUD010017178">
    <property type="protein sequence ID" value="MFH4984392.1"/>
    <property type="molecule type" value="Genomic_DNA"/>
</dbReference>
<accession>A0ABD6F3K6</accession>
<reference evidence="1 2" key="1">
    <citation type="submission" date="2024-08" db="EMBL/GenBank/DDBJ databases">
        <title>Gnathostoma spinigerum genome.</title>
        <authorList>
            <person name="Gonzalez-Bertolin B."/>
            <person name="Monzon S."/>
            <person name="Zaballos A."/>
            <person name="Jimenez P."/>
            <person name="Dekumyoy P."/>
            <person name="Varona S."/>
            <person name="Cuesta I."/>
            <person name="Sumanam S."/>
            <person name="Adisakwattana P."/>
            <person name="Gasser R.B."/>
            <person name="Hernandez-Gonzalez A."/>
            <person name="Young N.D."/>
            <person name="Perteguer M.J."/>
        </authorList>
    </citation>
    <scope>NUCLEOTIDE SEQUENCE [LARGE SCALE GENOMIC DNA]</scope>
    <source>
        <strain evidence="1">AL3</strain>
        <tissue evidence="1">Liver</tissue>
    </source>
</reference>
<dbReference type="AlphaFoldDB" id="A0ABD6F3K6"/>
<gene>
    <name evidence="1" type="ORF">AB6A40_011101</name>
</gene>
<sequence length="105" mass="11985">MFRCSVGEQLRGIKVHVSFEANASKSRPQKSSFHMFFDAAANIRQRPPQQPRKAHNTEGVSPWGIMHESVFLAAVCARHSTYRFSFHGSRRVSSGIMFPPIWMSY</sequence>
<evidence type="ECO:0000313" key="1">
    <source>
        <dbReference type="EMBL" id="MFH4984392.1"/>
    </source>
</evidence>
<comment type="caution">
    <text evidence="1">The sequence shown here is derived from an EMBL/GenBank/DDBJ whole genome shotgun (WGS) entry which is preliminary data.</text>
</comment>
<proteinExistence type="predicted"/>
<dbReference type="Proteomes" id="UP001608902">
    <property type="component" value="Unassembled WGS sequence"/>
</dbReference>
<name>A0ABD6F3K6_9BILA</name>
<protein>
    <submittedName>
        <fullName evidence="1">Uncharacterized protein</fullName>
    </submittedName>
</protein>
<evidence type="ECO:0000313" key="2">
    <source>
        <dbReference type="Proteomes" id="UP001608902"/>
    </source>
</evidence>
<organism evidence="1 2">
    <name type="scientific">Gnathostoma spinigerum</name>
    <dbReference type="NCBI Taxonomy" id="75299"/>
    <lineage>
        <taxon>Eukaryota</taxon>
        <taxon>Metazoa</taxon>
        <taxon>Ecdysozoa</taxon>
        <taxon>Nematoda</taxon>
        <taxon>Chromadorea</taxon>
        <taxon>Rhabditida</taxon>
        <taxon>Spirurina</taxon>
        <taxon>Gnathostomatomorpha</taxon>
        <taxon>Gnathostomatoidea</taxon>
        <taxon>Gnathostomatidae</taxon>
        <taxon>Gnathostoma</taxon>
    </lineage>
</organism>